<dbReference type="EMBL" id="LHYF01000063">
    <property type="protein sequence ID" value="KXB05891.1"/>
    <property type="molecule type" value="Genomic_DNA"/>
</dbReference>
<evidence type="ECO:0008006" key="3">
    <source>
        <dbReference type="Google" id="ProtNLM"/>
    </source>
</evidence>
<name>A0A133VHH7_9EURY</name>
<evidence type="ECO:0000313" key="1">
    <source>
        <dbReference type="EMBL" id="KXB05891.1"/>
    </source>
</evidence>
<protein>
    <recommendedName>
        <fullName evidence="3">DUF2188 domain-containing protein</fullName>
    </recommendedName>
</protein>
<keyword evidence="2" id="KW-1185">Reference proteome</keyword>
<reference evidence="1 2" key="1">
    <citation type="journal article" date="2016" name="Sci. Rep.">
        <title>Metabolic traits of an uncultured archaeal lineage -MSBL1- from brine pools of the Red Sea.</title>
        <authorList>
            <person name="Mwirichia R."/>
            <person name="Alam I."/>
            <person name="Rashid M."/>
            <person name="Vinu M."/>
            <person name="Ba-Alawi W."/>
            <person name="Anthony Kamau A."/>
            <person name="Kamanda Ngugi D."/>
            <person name="Goker M."/>
            <person name="Klenk H.P."/>
            <person name="Bajic V."/>
            <person name="Stingl U."/>
        </authorList>
    </citation>
    <scope>NUCLEOTIDE SEQUENCE [LARGE SCALE GENOMIC DNA]</scope>
    <source>
        <strain evidence="1">SCGC-AAA382C18</strain>
    </source>
</reference>
<accession>A0A133VHH7</accession>
<sequence>MGFVVYMDDPLGYARVHKENCRYYQSREGEDMETGYWKGSFDTNEEALNYAEQTEAGKVKTSGVCME</sequence>
<organism evidence="1 2">
    <name type="scientific">candidate division MSBL1 archaeon SCGC-AAA382C18</name>
    <dbReference type="NCBI Taxonomy" id="1698281"/>
    <lineage>
        <taxon>Archaea</taxon>
        <taxon>Methanobacteriati</taxon>
        <taxon>Methanobacteriota</taxon>
        <taxon>candidate division MSBL1</taxon>
    </lineage>
</organism>
<comment type="caution">
    <text evidence="1">The sequence shown here is derived from an EMBL/GenBank/DDBJ whole genome shotgun (WGS) entry which is preliminary data.</text>
</comment>
<dbReference type="Proteomes" id="UP000070404">
    <property type="component" value="Unassembled WGS sequence"/>
</dbReference>
<proteinExistence type="predicted"/>
<gene>
    <name evidence="1" type="ORF">AKJ52_02870</name>
</gene>
<evidence type="ECO:0000313" key="2">
    <source>
        <dbReference type="Proteomes" id="UP000070404"/>
    </source>
</evidence>
<dbReference type="AlphaFoldDB" id="A0A133VHH7"/>